<organism evidence="1 2">
    <name type="scientific">Anisodus acutangulus</name>
    <dbReference type="NCBI Taxonomy" id="402998"/>
    <lineage>
        <taxon>Eukaryota</taxon>
        <taxon>Viridiplantae</taxon>
        <taxon>Streptophyta</taxon>
        <taxon>Embryophyta</taxon>
        <taxon>Tracheophyta</taxon>
        <taxon>Spermatophyta</taxon>
        <taxon>Magnoliopsida</taxon>
        <taxon>eudicotyledons</taxon>
        <taxon>Gunneridae</taxon>
        <taxon>Pentapetalae</taxon>
        <taxon>asterids</taxon>
        <taxon>lamiids</taxon>
        <taxon>Solanales</taxon>
        <taxon>Solanaceae</taxon>
        <taxon>Solanoideae</taxon>
        <taxon>Hyoscyameae</taxon>
        <taxon>Anisodus</taxon>
    </lineage>
</organism>
<comment type="caution">
    <text evidence="1">The sequence shown here is derived from an EMBL/GenBank/DDBJ whole genome shotgun (WGS) entry which is preliminary data.</text>
</comment>
<reference evidence="2" key="1">
    <citation type="journal article" date="2023" name="Proc. Natl. Acad. Sci. U.S.A.">
        <title>Genomic and structural basis for evolution of tropane alkaloid biosynthesis.</title>
        <authorList>
            <person name="Wanga Y.-J."/>
            <person name="Taina T."/>
            <person name="Yua J.-Y."/>
            <person name="Lia J."/>
            <person name="Xua B."/>
            <person name="Chenc J."/>
            <person name="D'Auriad J.C."/>
            <person name="Huanga J.-P."/>
            <person name="Huanga S.-X."/>
        </authorList>
    </citation>
    <scope>NUCLEOTIDE SEQUENCE [LARGE SCALE GENOMIC DNA]</scope>
    <source>
        <strain evidence="2">cv. KIB-2019</strain>
    </source>
</reference>
<dbReference type="EMBL" id="JAJAGQ010000018">
    <property type="protein sequence ID" value="KAJ8536553.1"/>
    <property type="molecule type" value="Genomic_DNA"/>
</dbReference>
<dbReference type="Proteomes" id="UP001152561">
    <property type="component" value="Unassembled WGS sequence"/>
</dbReference>
<proteinExistence type="predicted"/>
<accession>A0A9Q1R248</accession>
<sequence length="120" mass="13084">MKTVAPVDALIYMGDTLISSSQIPYYLPISLVVKVPEEFYSMEFVRASVLMFARELMGLVGSCPFLEVTPGTIESVARGLLLFVRQRGGRAPFLPAFLCALGHIVGIEAIFPSTITVNKT</sequence>
<dbReference type="AlphaFoldDB" id="A0A9Q1R248"/>
<evidence type="ECO:0000313" key="2">
    <source>
        <dbReference type="Proteomes" id="UP001152561"/>
    </source>
</evidence>
<name>A0A9Q1R248_9SOLA</name>
<gene>
    <name evidence="1" type="ORF">K7X08_034954</name>
</gene>
<keyword evidence="2" id="KW-1185">Reference proteome</keyword>
<protein>
    <submittedName>
        <fullName evidence="1">Uncharacterized protein</fullName>
    </submittedName>
</protein>
<evidence type="ECO:0000313" key="1">
    <source>
        <dbReference type="EMBL" id="KAJ8536553.1"/>
    </source>
</evidence>